<dbReference type="AlphaFoldDB" id="A0A8K0PD26"/>
<dbReference type="InterPro" id="IPR043129">
    <property type="entry name" value="ATPase_NBD"/>
</dbReference>
<gene>
    <name evidence="6" type="ORF">J437_LFUL005041</name>
</gene>
<evidence type="ECO:0000259" key="5">
    <source>
        <dbReference type="Pfam" id="PF00370"/>
    </source>
</evidence>
<dbReference type="PANTHER" id="PTHR10196:SF57">
    <property type="entry name" value="XYLULOSE KINASE"/>
    <property type="match status" value="1"/>
</dbReference>
<dbReference type="InterPro" id="IPR042024">
    <property type="entry name" value="D-XK_euk"/>
</dbReference>
<dbReference type="SUPFAM" id="SSF53067">
    <property type="entry name" value="Actin-like ATPase domain"/>
    <property type="match status" value="1"/>
</dbReference>
<dbReference type="Proteomes" id="UP000792457">
    <property type="component" value="Unassembled WGS sequence"/>
</dbReference>
<reference evidence="6" key="2">
    <citation type="submission" date="2017-10" db="EMBL/GenBank/DDBJ databases">
        <title>Ladona fulva Genome sequencing and assembly.</title>
        <authorList>
            <person name="Murali S."/>
            <person name="Richards S."/>
            <person name="Bandaranaike D."/>
            <person name="Bellair M."/>
            <person name="Blankenburg K."/>
            <person name="Chao H."/>
            <person name="Dinh H."/>
            <person name="Doddapaneni H."/>
            <person name="Dugan-Rocha S."/>
            <person name="Elkadiri S."/>
            <person name="Gnanaolivu R."/>
            <person name="Hernandez B."/>
            <person name="Skinner E."/>
            <person name="Javaid M."/>
            <person name="Lee S."/>
            <person name="Li M."/>
            <person name="Ming W."/>
            <person name="Munidasa M."/>
            <person name="Muniz J."/>
            <person name="Nguyen L."/>
            <person name="Hughes D."/>
            <person name="Osuji N."/>
            <person name="Pu L.-L."/>
            <person name="Puazo M."/>
            <person name="Qu C."/>
            <person name="Quiroz J."/>
            <person name="Raj R."/>
            <person name="Weissenberger G."/>
            <person name="Xin Y."/>
            <person name="Zou X."/>
            <person name="Han Y."/>
            <person name="Worley K."/>
            <person name="Muzny D."/>
            <person name="Gibbs R."/>
        </authorList>
    </citation>
    <scope>NUCLEOTIDE SEQUENCE</scope>
    <source>
        <strain evidence="6">Sampled in the wild</strain>
    </source>
</reference>
<name>A0A8K0PD26_LADFU</name>
<keyword evidence="4" id="KW-0547">Nucleotide-binding</keyword>
<keyword evidence="3 4" id="KW-0418">Kinase</keyword>
<dbReference type="GO" id="GO:0005524">
    <property type="term" value="F:ATP binding"/>
    <property type="evidence" value="ECO:0007669"/>
    <property type="project" value="UniProtKB-KW"/>
</dbReference>
<organism evidence="6 7">
    <name type="scientific">Ladona fulva</name>
    <name type="common">Scarce chaser dragonfly</name>
    <name type="synonym">Libellula fulva</name>
    <dbReference type="NCBI Taxonomy" id="123851"/>
    <lineage>
        <taxon>Eukaryota</taxon>
        <taxon>Metazoa</taxon>
        <taxon>Ecdysozoa</taxon>
        <taxon>Arthropoda</taxon>
        <taxon>Hexapoda</taxon>
        <taxon>Insecta</taxon>
        <taxon>Pterygota</taxon>
        <taxon>Palaeoptera</taxon>
        <taxon>Odonata</taxon>
        <taxon>Epiprocta</taxon>
        <taxon>Anisoptera</taxon>
        <taxon>Libelluloidea</taxon>
        <taxon>Libellulidae</taxon>
        <taxon>Ladona</taxon>
    </lineage>
</organism>
<evidence type="ECO:0000256" key="1">
    <source>
        <dbReference type="ARBA" id="ARBA00009156"/>
    </source>
</evidence>
<protein>
    <recommendedName>
        <fullName evidence="4">Xylulose kinase</fullName>
        <ecNumber evidence="4">2.7.1.17</ecNumber>
    </recommendedName>
</protein>
<sequence length="299" mass="32669">MYLGLDFSTQKLKAVVLNDELQSVTEAHVQFDSDLPEFRTHGGVVQKKSSKEVTVPTIMWVKALDMLLERLRVCGIDFSQILAISGSAQQHGSVYWGKGAKSVLTSLSSDRFLHEQLGLPSVFTIPNSPVWMDSSTTKQCRHLESGNVGGGGPLGMAKVTGSRAYERFTASQISKIAEEKPNAYAVTERISLVSSFACSIFLGDFAPIDWADGSGMNLFDIHEKDWSDECLQLCAPYLRGKLGPTVHSYANLGPISPYFVERFGFNPECRVIAFTGDNPASLAGIFAVEGFHIIFVSTT</sequence>
<keyword evidence="2 4" id="KW-0808">Transferase</keyword>
<dbReference type="EMBL" id="KZ309484">
    <property type="protein sequence ID" value="KAG8238984.1"/>
    <property type="molecule type" value="Genomic_DNA"/>
</dbReference>
<keyword evidence="4" id="KW-0119">Carbohydrate metabolism</keyword>
<dbReference type="Gene3D" id="3.30.420.40">
    <property type="match status" value="1"/>
</dbReference>
<comment type="catalytic activity">
    <reaction evidence="4">
        <text>D-xylulose + ATP = D-xylulose 5-phosphate + ADP + H(+)</text>
        <dbReference type="Rhea" id="RHEA:10964"/>
        <dbReference type="ChEBI" id="CHEBI:15378"/>
        <dbReference type="ChEBI" id="CHEBI:17140"/>
        <dbReference type="ChEBI" id="CHEBI:30616"/>
        <dbReference type="ChEBI" id="CHEBI:57737"/>
        <dbReference type="ChEBI" id="CHEBI:456216"/>
        <dbReference type="EC" id="2.7.1.17"/>
    </reaction>
</comment>
<proteinExistence type="inferred from homology"/>
<evidence type="ECO:0000256" key="2">
    <source>
        <dbReference type="ARBA" id="ARBA00022679"/>
    </source>
</evidence>
<dbReference type="PANTHER" id="PTHR10196">
    <property type="entry name" value="SUGAR KINASE"/>
    <property type="match status" value="1"/>
</dbReference>
<evidence type="ECO:0000313" key="7">
    <source>
        <dbReference type="Proteomes" id="UP000792457"/>
    </source>
</evidence>
<dbReference type="EC" id="2.7.1.17" evidence="4"/>
<feature type="domain" description="Carbohydrate kinase FGGY N-terminal" evidence="5">
    <location>
        <begin position="130"/>
        <end position="284"/>
    </location>
</feature>
<dbReference type="Pfam" id="PF00370">
    <property type="entry name" value="FGGY_N"/>
    <property type="match status" value="1"/>
</dbReference>
<accession>A0A8K0PD26</accession>
<comment type="function">
    <text evidence="4">Phosphorylates D-xylulose to produce D-xylulose 5-phosphate, a molecule that may play an important role in the regulation of glucose metabolism and lipogenesis.</text>
</comment>
<dbReference type="GO" id="GO:0004856">
    <property type="term" value="F:D-xylulokinase activity"/>
    <property type="evidence" value="ECO:0007669"/>
    <property type="project" value="UniProtKB-UniRule"/>
</dbReference>
<dbReference type="FunFam" id="3.30.420.40:FF:000118">
    <property type="entry name" value="Xylulose kinase 2"/>
    <property type="match status" value="1"/>
</dbReference>
<dbReference type="GO" id="GO:0042732">
    <property type="term" value="P:D-xylose metabolic process"/>
    <property type="evidence" value="ECO:0007669"/>
    <property type="project" value="UniProtKB-UniRule"/>
</dbReference>
<comment type="caution">
    <text evidence="6">The sequence shown here is derived from an EMBL/GenBank/DDBJ whole genome shotgun (WGS) entry which is preliminary data.</text>
</comment>
<keyword evidence="7" id="KW-1185">Reference proteome</keyword>
<dbReference type="GO" id="GO:0005997">
    <property type="term" value="P:xylulose metabolic process"/>
    <property type="evidence" value="ECO:0007669"/>
    <property type="project" value="UniProtKB-UniRule"/>
</dbReference>
<evidence type="ECO:0000256" key="4">
    <source>
        <dbReference type="RuleBase" id="RU367058"/>
    </source>
</evidence>
<dbReference type="OrthoDB" id="1728974at2759"/>
<dbReference type="InterPro" id="IPR018484">
    <property type="entry name" value="FGGY_N"/>
</dbReference>
<dbReference type="GO" id="GO:0005829">
    <property type="term" value="C:cytosol"/>
    <property type="evidence" value="ECO:0007669"/>
    <property type="project" value="TreeGrafter"/>
</dbReference>
<evidence type="ECO:0000256" key="3">
    <source>
        <dbReference type="ARBA" id="ARBA00022777"/>
    </source>
</evidence>
<reference evidence="6" key="1">
    <citation type="submission" date="2013-04" db="EMBL/GenBank/DDBJ databases">
        <authorList>
            <person name="Qu J."/>
            <person name="Murali S.C."/>
            <person name="Bandaranaike D."/>
            <person name="Bellair M."/>
            <person name="Blankenburg K."/>
            <person name="Chao H."/>
            <person name="Dinh H."/>
            <person name="Doddapaneni H."/>
            <person name="Downs B."/>
            <person name="Dugan-Rocha S."/>
            <person name="Elkadiri S."/>
            <person name="Gnanaolivu R.D."/>
            <person name="Hernandez B."/>
            <person name="Javaid M."/>
            <person name="Jayaseelan J.C."/>
            <person name="Lee S."/>
            <person name="Li M."/>
            <person name="Ming W."/>
            <person name="Munidasa M."/>
            <person name="Muniz J."/>
            <person name="Nguyen L."/>
            <person name="Ongeri F."/>
            <person name="Osuji N."/>
            <person name="Pu L.-L."/>
            <person name="Puazo M."/>
            <person name="Qu C."/>
            <person name="Quiroz J."/>
            <person name="Raj R."/>
            <person name="Weissenberger G."/>
            <person name="Xin Y."/>
            <person name="Zou X."/>
            <person name="Han Y."/>
            <person name="Richards S."/>
            <person name="Worley K."/>
            <person name="Muzny D."/>
            <person name="Gibbs R."/>
        </authorList>
    </citation>
    <scope>NUCLEOTIDE SEQUENCE</scope>
    <source>
        <strain evidence="6">Sampled in the wild</strain>
    </source>
</reference>
<dbReference type="CDD" id="cd07776">
    <property type="entry name" value="ASKHA_NBD_FGGY_SpXK-like"/>
    <property type="match status" value="1"/>
</dbReference>
<comment type="similarity">
    <text evidence="1 4">Belongs to the FGGY kinase family.</text>
</comment>
<evidence type="ECO:0000313" key="6">
    <source>
        <dbReference type="EMBL" id="KAG8238984.1"/>
    </source>
</evidence>
<keyword evidence="4" id="KW-0067">ATP-binding</keyword>
<keyword evidence="4" id="KW-0859">Xylose metabolism</keyword>